<dbReference type="Proteomes" id="UP000092716">
    <property type="component" value="Chromosome 10"/>
</dbReference>
<dbReference type="RefSeq" id="XP_019915488.1">
    <property type="nucleotide sequence ID" value="XM_020059650.1"/>
</dbReference>
<proteinExistence type="predicted"/>
<protein>
    <submittedName>
        <fullName evidence="2">Uncharacterized protein</fullName>
    </submittedName>
</protein>
<feature type="region of interest" description="Disordered" evidence="1">
    <location>
        <begin position="181"/>
        <end position="200"/>
    </location>
</feature>
<dbReference type="GeneID" id="30909576"/>
<keyword evidence="3" id="KW-1185">Reference proteome</keyword>
<organism evidence="2 3">
    <name type="scientific">Plasmodium coatneyi</name>
    <dbReference type="NCBI Taxonomy" id="208452"/>
    <lineage>
        <taxon>Eukaryota</taxon>
        <taxon>Sar</taxon>
        <taxon>Alveolata</taxon>
        <taxon>Apicomplexa</taxon>
        <taxon>Aconoidasida</taxon>
        <taxon>Haemosporida</taxon>
        <taxon>Plasmodiidae</taxon>
        <taxon>Plasmodium</taxon>
    </lineage>
</organism>
<evidence type="ECO:0000313" key="2">
    <source>
        <dbReference type="EMBL" id="ANQ08793.1"/>
    </source>
</evidence>
<reference evidence="3" key="1">
    <citation type="submission" date="2016-06" db="EMBL/GenBank/DDBJ databases">
        <title>First high quality genome sequence of Plasmodium coatneyi using continuous long reads from single molecule, real-time sequencing.</title>
        <authorList>
            <person name="Chien J.-T."/>
            <person name="Pakala S.B."/>
            <person name="Geraldo J.A."/>
            <person name="Lapp S.A."/>
            <person name="Barnwell J.W."/>
            <person name="Kissinger J.C."/>
            <person name="Galinski M.R."/>
            <person name="Humphrey J.C."/>
        </authorList>
    </citation>
    <scope>NUCLEOTIDE SEQUENCE [LARGE SCALE GENOMIC DNA]</scope>
    <source>
        <strain evidence="3">Hackeri</strain>
    </source>
</reference>
<name>A0A1B1E183_9APIC</name>
<accession>A0A1B1E183</accession>
<evidence type="ECO:0000313" key="3">
    <source>
        <dbReference type="Proteomes" id="UP000092716"/>
    </source>
</evidence>
<dbReference type="VEuPathDB" id="PlasmoDB:PCOAH_00028450"/>
<evidence type="ECO:0000256" key="1">
    <source>
        <dbReference type="SAM" id="MobiDB-lite"/>
    </source>
</evidence>
<dbReference type="EMBL" id="CP016248">
    <property type="protein sequence ID" value="ANQ08793.1"/>
    <property type="molecule type" value="Genomic_DNA"/>
</dbReference>
<sequence length="426" mass="50590">MQIGEKMIGVKSYKFKTKPPDLISKFKVIKEDWHDFVKYMSDLRNMCEDPLQMSAHCTDIHDEDHIITVNKKAIYENIHDVMKIKEWNNDIEFDDHPICKDSSSDSCSHSEESGSVCNFNKYKIIHNNIYSNNANLKRPKIRANYRSICIPSEKREVKVEKKEYSHEICYKRRTTRKNILNSSCDNDELNNRNSELEKNDPVVPNEQWDLYRKNIFSKSLTKLRKNKFDQKSKSSPYVSYPNEYDYTHGSKEYDVSYDQNEYDLELKDFVDNKESREYKLRKFAYKKKLDNGKRDKRRRRQYFNNDEFSPSNSLSNLSVQDNISAYDVSNQNNIFVKRNNKYEVYSNAVNNSYKYNSHKVSRYFKRNAKFDEAVQNNSHIDGSYAYNFAYMDKNDRSGDSTPVEGAHGTIMNLDEEIRNYNIRLHE</sequence>
<dbReference type="AlphaFoldDB" id="A0A1B1E183"/>
<dbReference type="KEGG" id="pcot:PCOAH_00028450"/>
<gene>
    <name evidence="2" type="ORF">PCOAH_00028450</name>
</gene>
<dbReference type="OrthoDB" id="372218at2759"/>